<evidence type="ECO:0000313" key="3">
    <source>
        <dbReference type="EMBL" id="TQE43380.1"/>
    </source>
</evidence>
<organism evidence="3 4">
    <name type="scientific">Corynebacterium phoceense</name>
    <dbReference type="NCBI Taxonomy" id="1686286"/>
    <lineage>
        <taxon>Bacteria</taxon>
        <taxon>Bacillati</taxon>
        <taxon>Actinomycetota</taxon>
        <taxon>Actinomycetes</taxon>
        <taxon>Mycobacteriales</taxon>
        <taxon>Corynebacteriaceae</taxon>
        <taxon>Corynebacterium</taxon>
    </lineage>
</organism>
<dbReference type="RefSeq" id="WP_141628958.1">
    <property type="nucleotide sequence ID" value="NZ_JADPQA010000005.1"/>
</dbReference>
<feature type="chain" id="PRO_5022196872" description="Secreted protein" evidence="2">
    <location>
        <begin position="27"/>
        <end position="81"/>
    </location>
</feature>
<comment type="caution">
    <text evidence="3">The sequence shown here is derived from an EMBL/GenBank/DDBJ whole genome shotgun (WGS) entry which is preliminary data.</text>
</comment>
<gene>
    <name evidence="3" type="ORF">EJK80_07485</name>
</gene>
<evidence type="ECO:0000313" key="4">
    <source>
        <dbReference type="Proteomes" id="UP000318080"/>
    </source>
</evidence>
<feature type="compositionally biased region" description="Low complexity" evidence="1">
    <location>
        <begin position="37"/>
        <end position="47"/>
    </location>
</feature>
<feature type="signal peptide" evidence="2">
    <location>
        <begin position="1"/>
        <end position="26"/>
    </location>
</feature>
<evidence type="ECO:0000256" key="2">
    <source>
        <dbReference type="SAM" id="SignalP"/>
    </source>
</evidence>
<reference evidence="3 4" key="1">
    <citation type="submission" date="2019-06" db="EMBL/GenBank/DDBJ databases">
        <title>Draft genome of C. phoceense Strain 272.</title>
        <authorList>
            <person name="Pacheco L.G.C."/>
            <person name="Barberis C.M."/>
            <person name="Almuzara M.N."/>
            <person name="Traglia G.M."/>
            <person name="Santos C.S."/>
            <person name="Rocha D.J.P.G."/>
            <person name="Aguiar E.R.G.R."/>
            <person name="Vay C.A."/>
        </authorList>
    </citation>
    <scope>NUCLEOTIDE SEQUENCE [LARGE SCALE GENOMIC DNA]</scope>
    <source>
        <strain evidence="3 4">272</strain>
    </source>
</reference>
<dbReference type="EMBL" id="VHIR01000009">
    <property type="protein sequence ID" value="TQE43380.1"/>
    <property type="molecule type" value="Genomic_DNA"/>
</dbReference>
<accession>A0A540R6L8</accession>
<keyword evidence="2" id="KW-0732">Signal</keyword>
<proteinExistence type="predicted"/>
<protein>
    <recommendedName>
        <fullName evidence="5">Secreted protein</fullName>
    </recommendedName>
</protein>
<dbReference type="Proteomes" id="UP000318080">
    <property type="component" value="Unassembled WGS sequence"/>
</dbReference>
<feature type="region of interest" description="Disordered" evidence="1">
    <location>
        <begin position="36"/>
        <end position="55"/>
    </location>
</feature>
<sequence>MQHSIRKTLVAGATAIALTFAGTGFAAAEDDVTATESGSSDSFFAGSSDDDEEVSPGEIRDWISVFTSIIKALDSAMSFAA</sequence>
<name>A0A540R6L8_9CORY</name>
<evidence type="ECO:0008006" key="5">
    <source>
        <dbReference type="Google" id="ProtNLM"/>
    </source>
</evidence>
<dbReference type="AlphaFoldDB" id="A0A540R6L8"/>
<evidence type="ECO:0000256" key="1">
    <source>
        <dbReference type="SAM" id="MobiDB-lite"/>
    </source>
</evidence>
<keyword evidence="4" id="KW-1185">Reference proteome</keyword>